<evidence type="ECO:0000313" key="6">
    <source>
        <dbReference type="EMBL" id="GBF99943.1"/>
    </source>
</evidence>
<dbReference type="PANTHER" id="PTHR43429">
    <property type="entry name" value="PYRIDINE NUCLEOTIDE-DISULFIDE OXIDOREDUCTASE DOMAIN-CONTAINING"/>
    <property type="match status" value="1"/>
</dbReference>
<feature type="compositionally biased region" description="Gly residues" evidence="4">
    <location>
        <begin position="235"/>
        <end position="253"/>
    </location>
</feature>
<sequence length="545" mass="56398">MRYVVIGGGIGGVCCAEELCRLAAPGDEVALVSASPVLKGVSNVVRLAKYVEEFTVVERDAEAVATPNLRVVRGWVAGVDPASKTVRVAPADGGPPPAELAYDALCICAGARPKVLSHHERVVTLRDTESVQDFAARLAGAHRVVVVGNGGIALELVGEVRGVEVVWALRHAHIGDAFFDADAAQFLLGELTAAQRARRGGEGAQQDERQGGPEGQGSEAQCAERRESGAAAGSSGRGGGGGGGAPAGQGGRRLGAALGPKWSDALPHGAPANVRIERHATVLGVYGTRAEAVAALAYADSPWAPAAAAGAAAVDGSGGGSGGGGSELDRGEWPAWVALAGPEGRTVMGADLVVSAIGVEPATEWLPACLERAPDGGLSVRADLRTSDPSIWAAGDCCTLRGEEQAPHFFQMRLWTQARLMGLWAAQVMAGRQEDSGLSFAFELFTHVTRFLGKKVVFVGLYNGQKLGTQPRGDVVTYSRTLDAGGPGSTFVRVLLLRGRMQGAVLIGDTDLEETFENLILDGLDVGGYGPALLDPNIELDHVFD</sequence>
<comment type="caution">
    <text evidence="6">The sequence shown here is derived from an EMBL/GenBank/DDBJ whole genome shotgun (WGS) entry which is preliminary data.</text>
</comment>
<gene>
    <name evidence="6" type="ORF">Rsub_12636</name>
</gene>
<evidence type="ECO:0000313" key="7">
    <source>
        <dbReference type="Proteomes" id="UP000247498"/>
    </source>
</evidence>
<dbReference type="PANTHER" id="PTHR43429:SF2">
    <property type="entry name" value="PYRIDINE NUCLEOTIDE-DISULFIDE OXIDOREDUCTASE DOMAIN-CONTAINING PROTEIN 1"/>
    <property type="match status" value="1"/>
</dbReference>
<accession>A0A2V0PP69</accession>
<dbReference type="Proteomes" id="UP000247498">
    <property type="component" value="Unassembled WGS sequence"/>
</dbReference>
<evidence type="ECO:0000256" key="1">
    <source>
        <dbReference type="ARBA" id="ARBA00001974"/>
    </source>
</evidence>
<proteinExistence type="predicted"/>
<reference evidence="6 7" key="1">
    <citation type="journal article" date="2018" name="Sci. Rep.">
        <title>Raphidocelis subcapitata (=Pseudokirchneriella subcapitata) provides an insight into genome evolution and environmental adaptations in the Sphaeropleales.</title>
        <authorList>
            <person name="Suzuki S."/>
            <person name="Yamaguchi H."/>
            <person name="Nakajima N."/>
            <person name="Kawachi M."/>
        </authorList>
    </citation>
    <scope>NUCLEOTIDE SEQUENCE [LARGE SCALE GENOMIC DNA]</scope>
    <source>
        <strain evidence="6 7">NIES-35</strain>
    </source>
</reference>
<feature type="domain" description="FAD/NAD(P)-binding" evidence="5">
    <location>
        <begin position="2"/>
        <end position="192"/>
    </location>
</feature>
<organism evidence="6 7">
    <name type="scientific">Raphidocelis subcapitata</name>
    <dbReference type="NCBI Taxonomy" id="307507"/>
    <lineage>
        <taxon>Eukaryota</taxon>
        <taxon>Viridiplantae</taxon>
        <taxon>Chlorophyta</taxon>
        <taxon>core chlorophytes</taxon>
        <taxon>Chlorophyceae</taxon>
        <taxon>CS clade</taxon>
        <taxon>Sphaeropleales</taxon>
        <taxon>Selenastraceae</taxon>
        <taxon>Raphidocelis</taxon>
    </lineage>
</organism>
<dbReference type="Gene3D" id="3.50.50.60">
    <property type="entry name" value="FAD/NAD(P)-binding domain"/>
    <property type="match status" value="3"/>
</dbReference>
<dbReference type="Pfam" id="PF07992">
    <property type="entry name" value="Pyr_redox_2"/>
    <property type="match status" value="2"/>
</dbReference>
<evidence type="ECO:0000256" key="2">
    <source>
        <dbReference type="ARBA" id="ARBA00022630"/>
    </source>
</evidence>
<keyword evidence="2" id="KW-0285">Flavoprotein</keyword>
<dbReference type="STRING" id="307507.A0A2V0PP69"/>
<comment type="cofactor">
    <cofactor evidence="1">
        <name>FAD</name>
        <dbReference type="ChEBI" id="CHEBI:57692"/>
    </cofactor>
</comment>
<dbReference type="EMBL" id="BDRX01000182">
    <property type="protein sequence ID" value="GBF99943.1"/>
    <property type="molecule type" value="Genomic_DNA"/>
</dbReference>
<keyword evidence="7" id="KW-1185">Reference proteome</keyword>
<dbReference type="SUPFAM" id="SSF51905">
    <property type="entry name" value="FAD/NAD(P)-binding domain"/>
    <property type="match status" value="2"/>
</dbReference>
<dbReference type="AlphaFoldDB" id="A0A2V0PP69"/>
<dbReference type="InterPro" id="IPR023753">
    <property type="entry name" value="FAD/NAD-binding_dom"/>
</dbReference>
<dbReference type="PRINTS" id="PR00368">
    <property type="entry name" value="FADPNR"/>
</dbReference>
<evidence type="ECO:0000256" key="4">
    <source>
        <dbReference type="SAM" id="MobiDB-lite"/>
    </source>
</evidence>
<dbReference type="InterPro" id="IPR036188">
    <property type="entry name" value="FAD/NAD-bd_sf"/>
</dbReference>
<dbReference type="InParanoid" id="A0A2V0PP69"/>
<feature type="region of interest" description="Disordered" evidence="4">
    <location>
        <begin position="198"/>
        <end position="262"/>
    </location>
</feature>
<name>A0A2V0PP69_9CHLO</name>
<dbReference type="InterPro" id="IPR050260">
    <property type="entry name" value="FAD-bd_OxRdtase"/>
</dbReference>
<evidence type="ECO:0000256" key="3">
    <source>
        <dbReference type="ARBA" id="ARBA00022827"/>
    </source>
</evidence>
<protein>
    <recommendedName>
        <fullName evidence="5">FAD/NAD(P)-binding domain-containing protein</fullName>
    </recommendedName>
</protein>
<keyword evidence="3" id="KW-0274">FAD</keyword>
<evidence type="ECO:0000259" key="5">
    <source>
        <dbReference type="Pfam" id="PF07992"/>
    </source>
</evidence>
<feature type="domain" description="FAD/NAD(P)-binding" evidence="5">
    <location>
        <begin position="346"/>
        <end position="419"/>
    </location>
</feature>
<dbReference type="GO" id="GO:0016491">
    <property type="term" value="F:oxidoreductase activity"/>
    <property type="evidence" value="ECO:0007669"/>
    <property type="project" value="InterPro"/>
</dbReference>
<dbReference type="OrthoDB" id="202203at2759"/>